<keyword evidence="2" id="KW-1185">Reference proteome</keyword>
<dbReference type="AlphaFoldDB" id="A0A7Y8Y1C9"/>
<dbReference type="RefSeq" id="WP_176004863.1">
    <property type="nucleotide sequence ID" value="NZ_JABWMI010000005.1"/>
</dbReference>
<protein>
    <submittedName>
        <fullName evidence="1">Uncharacterized protein</fullName>
    </submittedName>
</protein>
<reference evidence="1 2" key="1">
    <citation type="submission" date="2020-07" db="EMBL/GenBank/DDBJ databases">
        <authorList>
            <person name="Sun Q."/>
        </authorList>
    </citation>
    <scope>NUCLEOTIDE SEQUENCE [LARGE SCALE GENOMIC DNA]</scope>
    <source>
        <strain evidence="1 2">MAH-1</strain>
    </source>
</reference>
<evidence type="ECO:0000313" key="1">
    <source>
        <dbReference type="EMBL" id="NYA70048.1"/>
    </source>
</evidence>
<gene>
    <name evidence="1" type="ORF">HZF10_03890</name>
</gene>
<name>A0A7Y8Y1C9_9FLAO</name>
<dbReference type="Proteomes" id="UP000535020">
    <property type="component" value="Unassembled WGS sequence"/>
</dbReference>
<comment type="caution">
    <text evidence="1">The sequence shown here is derived from an EMBL/GenBank/DDBJ whole genome shotgun (WGS) entry which is preliminary data.</text>
</comment>
<dbReference type="EMBL" id="JACBJI010000001">
    <property type="protein sequence ID" value="NYA70048.1"/>
    <property type="molecule type" value="Genomic_DNA"/>
</dbReference>
<proteinExistence type="predicted"/>
<accession>A0A7Y8Y1C9</accession>
<evidence type="ECO:0000313" key="2">
    <source>
        <dbReference type="Proteomes" id="UP000535020"/>
    </source>
</evidence>
<sequence length="189" mass="21535">MKTVFTLILSVLWMQVGLSQESATAMEKEKVKGKLSVSMLRELKSSLKTNYGKDLDSLKILSIYYYQPKANCPNSDVYKFIKPEKEEPKDKKYLKSDLLYLCFEKNVVSKYVKNDIAASVYNAFFSENRGCEGSVTVTSDGNYLLVKDPCFRFHTQQIHRGTASKTVISRFGCNISRSSSTNHKKLLPR</sequence>
<organism evidence="1 2">
    <name type="scientific">Flavobacterium agri</name>
    <dbReference type="NCBI Taxonomy" id="2743471"/>
    <lineage>
        <taxon>Bacteria</taxon>
        <taxon>Pseudomonadati</taxon>
        <taxon>Bacteroidota</taxon>
        <taxon>Flavobacteriia</taxon>
        <taxon>Flavobacteriales</taxon>
        <taxon>Flavobacteriaceae</taxon>
        <taxon>Flavobacterium</taxon>
    </lineage>
</organism>